<keyword evidence="3" id="KW-1185">Reference proteome</keyword>
<evidence type="ECO:0000313" key="3">
    <source>
        <dbReference type="Proteomes" id="UP000225706"/>
    </source>
</evidence>
<dbReference type="PROSITE" id="PS50194">
    <property type="entry name" value="FILAMIN_REPEAT"/>
    <property type="match status" value="1"/>
</dbReference>
<protein>
    <submittedName>
        <fullName evidence="2">Tripartite motif-containing protein 45</fullName>
    </submittedName>
</protein>
<comment type="caution">
    <text evidence="2">The sequence shown here is derived from an EMBL/GenBank/DDBJ whole genome shotgun (WGS) entry which is preliminary data.</text>
</comment>
<dbReference type="InterPro" id="IPR014756">
    <property type="entry name" value="Ig_E-set"/>
</dbReference>
<dbReference type="InterPro" id="IPR013783">
    <property type="entry name" value="Ig-like_fold"/>
</dbReference>
<dbReference type="SUPFAM" id="SSF81296">
    <property type="entry name" value="E set domains"/>
    <property type="match status" value="1"/>
</dbReference>
<dbReference type="AlphaFoldDB" id="A0A2B4RP87"/>
<gene>
    <name evidence="2" type="primary">Trim45</name>
    <name evidence="2" type="ORF">AWC38_SpisGene17002</name>
</gene>
<accession>A0A2B4RP87</accession>
<organism evidence="2 3">
    <name type="scientific">Stylophora pistillata</name>
    <name type="common">Smooth cauliflower coral</name>
    <dbReference type="NCBI Taxonomy" id="50429"/>
    <lineage>
        <taxon>Eukaryota</taxon>
        <taxon>Metazoa</taxon>
        <taxon>Cnidaria</taxon>
        <taxon>Anthozoa</taxon>
        <taxon>Hexacorallia</taxon>
        <taxon>Scleractinia</taxon>
        <taxon>Astrocoeniina</taxon>
        <taxon>Pocilloporidae</taxon>
        <taxon>Stylophora</taxon>
    </lineage>
</organism>
<dbReference type="EMBL" id="LSMT01000401">
    <property type="protein sequence ID" value="PFX18623.1"/>
    <property type="molecule type" value="Genomic_DNA"/>
</dbReference>
<dbReference type="Gene3D" id="2.60.40.10">
    <property type="entry name" value="Immunoglobulins"/>
    <property type="match status" value="1"/>
</dbReference>
<evidence type="ECO:0000313" key="2">
    <source>
        <dbReference type="EMBL" id="PFX18623.1"/>
    </source>
</evidence>
<dbReference type="Proteomes" id="UP000225706">
    <property type="component" value="Unassembled WGS sequence"/>
</dbReference>
<dbReference type="Pfam" id="PF00630">
    <property type="entry name" value="Filamin"/>
    <property type="match status" value="1"/>
</dbReference>
<dbReference type="SMART" id="SM00557">
    <property type="entry name" value="IG_FLMN"/>
    <property type="match status" value="1"/>
</dbReference>
<dbReference type="InterPro" id="IPR001298">
    <property type="entry name" value="Filamin/ABP280_rpt"/>
</dbReference>
<name>A0A2B4RP87_STYPI</name>
<reference evidence="3" key="1">
    <citation type="journal article" date="2017" name="bioRxiv">
        <title>Comparative analysis of the genomes of Stylophora pistillata and Acropora digitifera provides evidence for extensive differences between species of corals.</title>
        <authorList>
            <person name="Voolstra C.R."/>
            <person name="Li Y."/>
            <person name="Liew Y.J."/>
            <person name="Baumgarten S."/>
            <person name="Zoccola D."/>
            <person name="Flot J.-F."/>
            <person name="Tambutte S."/>
            <person name="Allemand D."/>
            <person name="Aranda M."/>
        </authorList>
    </citation>
    <scope>NUCLEOTIDE SEQUENCE [LARGE SCALE GENOMIC DNA]</scope>
</reference>
<dbReference type="InterPro" id="IPR017868">
    <property type="entry name" value="Filamin/ABP280_repeat-like"/>
</dbReference>
<dbReference type="OrthoDB" id="5964090at2759"/>
<proteinExistence type="predicted"/>
<feature type="repeat" description="Filamin" evidence="1">
    <location>
        <begin position="135"/>
        <end position="175"/>
    </location>
</feature>
<sequence length="180" mass="20029">MYPAGKAWRPNGYGALDILQDQLKPCQNDYMKLQAGSIEDEGKLAQVRYQQCDPQRCAISMNGNEGVLYQTRSNEHVYFTLIIKDESGSRVTEGGHKVRIHVQLMTFRFQVCPGKGKALGPLGNHLGSTWQALGVKDIGDGSYTFSYCPTQPGDNSLSVMVEDQPINESPFKWQVNQAKV</sequence>
<evidence type="ECO:0000256" key="1">
    <source>
        <dbReference type="PROSITE-ProRule" id="PRU00087"/>
    </source>
</evidence>